<evidence type="ECO:0000313" key="3">
    <source>
        <dbReference type="Proteomes" id="UP000031977"/>
    </source>
</evidence>
<dbReference type="EMBL" id="JXOK01000002">
    <property type="protein sequence ID" value="KIN12657.1"/>
    <property type="molecule type" value="Genomic_DNA"/>
</dbReference>
<sequence length="192" mass="22471">MRFYLCVLFYTCCLTTSFSVLSSESWWQEILSPLSYSQLKSNIENKGVWYRCEVALSDADRHSEAFCLDDFSYYQQHLYGEAVLGEQNAQFSFLIEYHRQHWNDLVLNLRKDGFVLRKLTIAGEQLDVVEALKSQSSEAVDREVIMLMNRYPQDAFRILEWTPANEFMSSSPRLHVSLHSDGDMIQLNVIRF</sequence>
<gene>
    <name evidence="2" type="ORF">SU60_00335</name>
</gene>
<keyword evidence="1" id="KW-0732">Signal</keyword>
<name>A0A0C3IE98_9VIBR</name>
<protein>
    <submittedName>
        <fullName evidence="2">Uncharacterized protein</fullName>
    </submittedName>
</protein>
<feature type="signal peptide" evidence="1">
    <location>
        <begin position="1"/>
        <end position="22"/>
    </location>
</feature>
<evidence type="ECO:0000313" key="2">
    <source>
        <dbReference type="EMBL" id="KIN12657.1"/>
    </source>
</evidence>
<feature type="chain" id="PRO_5002165946" evidence="1">
    <location>
        <begin position="23"/>
        <end position="192"/>
    </location>
</feature>
<accession>A0A0C3IE98</accession>
<organism evidence="2 3">
    <name type="scientific">Vibrio mytili</name>
    <dbReference type="NCBI Taxonomy" id="50718"/>
    <lineage>
        <taxon>Bacteria</taxon>
        <taxon>Pseudomonadati</taxon>
        <taxon>Pseudomonadota</taxon>
        <taxon>Gammaproteobacteria</taxon>
        <taxon>Vibrionales</taxon>
        <taxon>Vibrionaceae</taxon>
        <taxon>Vibrio</taxon>
    </lineage>
</organism>
<comment type="caution">
    <text evidence="2">The sequence shown here is derived from an EMBL/GenBank/DDBJ whole genome shotgun (WGS) entry which is preliminary data.</text>
</comment>
<dbReference type="OrthoDB" id="5899555at2"/>
<proteinExistence type="predicted"/>
<keyword evidence="3" id="KW-1185">Reference proteome</keyword>
<evidence type="ECO:0000256" key="1">
    <source>
        <dbReference type="SAM" id="SignalP"/>
    </source>
</evidence>
<reference evidence="2 3" key="1">
    <citation type="submission" date="2015-01" db="EMBL/GenBank/DDBJ databases">
        <title>Draft genome of Vibrio mytili type strain CAIM 528.</title>
        <authorList>
            <person name="Gonzalez-Castillo A."/>
            <person name="Gomez-Gil B."/>
            <person name="Enciso-Ibarra J."/>
        </authorList>
    </citation>
    <scope>NUCLEOTIDE SEQUENCE [LARGE SCALE GENOMIC DNA]</scope>
    <source>
        <strain evidence="2 3">CAIM 528</strain>
    </source>
</reference>
<dbReference type="AlphaFoldDB" id="A0A0C3IE98"/>
<dbReference type="Proteomes" id="UP000031977">
    <property type="component" value="Unassembled WGS sequence"/>
</dbReference>